<feature type="compositionally biased region" description="Basic and acidic residues" evidence="1">
    <location>
        <begin position="160"/>
        <end position="172"/>
    </location>
</feature>
<feature type="compositionally biased region" description="Basic and acidic residues" evidence="1">
    <location>
        <begin position="265"/>
        <end position="323"/>
    </location>
</feature>
<protein>
    <submittedName>
        <fullName evidence="2">Uncharacterized protein</fullName>
    </submittedName>
</protein>
<evidence type="ECO:0000256" key="1">
    <source>
        <dbReference type="SAM" id="MobiDB-lite"/>
    </source>
</evidence>
<dbReference type="RefSeq" id="XP_038060976.1">
    <property type="nucleotide sequence ID" value="XM_038205048.1"/>
</dbReference>
<dbReference type="GeneID" id="119731781"/>
<feature type="compositionally biased region" description="Low complexity" evidence="1">
    <location>
        <begin position="362"/>
        <end position="373"/>
    </location>
</feature>
<dbReference type="OrthoDB" id="3938623at2759"/>
<feature type="compositionally biased region" description="Basic and acidic residues" evidence="1">
    <location>
        <begin position="337"/>
        <end position="353"/>
    </location>
</feature>
<feature type="compositionally biased region" description="Basic and acidic residues" evidence="1">
    <location>
        <begin position="129"/>
        <end position="150"/>
    </location>
</feature>
<evidence type="ECO:0000313" key="2">
    <source>
        <dbReference type="EnsemblMetazoa" id="XP_038060976.1"/>
    </source>
</evidence>
<reference evidence="2" key="1">
    <citation type="submission" date="2022-11" db="UniProtKB">
        <authorList>
            <consortium name="EnsemblMetazoa"/>
        </authorList>
    </citation>
    <scope>IDENTIFICATION</scope>
</reference>
<dbReference type="OMA" id="NKGLPEH"/>
<keyword evidence="3" id="KW-1185">Reference proteome</keyword>
<dbReference type="AlphaFoldDB" id="A0A914ABY1"/>
<proteinExistence type="predicted"/>
<feature type="region of interest" description="Disordered" evidence="1">
    <location>
        <begin position="265"/>
        <end position="373"/>
    </location>
</feature>
<evidence type="ECO:0000313" key="3">
    <source>
        <dbReference type="Proteomes" id="UP000887568"/>
    </source>
</evidence>
<feature type="region of interest" description="Disordered" evidence="1">
    <location>
        <begin position="113"/>
        <end position="173"/>
    </location>
</feature>
<sequence>MYSFSARADVKARSLGYDENGNAKKIKIEDDAYSKDAIITSAWSVDGMSLQRPSAFRPWSPSALGKDNKGLPEHGTVLVRDSRGIPTYLSMGPPVLLNPERVVPHTAASNYDSHYAPNVTLAPPSKPETPQKSDGTESKDSSSESRDRSSECGGSPTRKRWSDEDAMARESNMEEEIEMVRGMLESDAVETRAGREKLLHELARIRLQQEERLQSALTAKKDLQQELEFVRATKKEKLREAAETKRNLRKENERLRTEYERRLRELSDSKQHLRNELESLRNRKGSHEGTAGKERARLRAENDYMRERLDAVESERDELKRQLAEMSKARVSNGESEETRKAKEEKADGKWKSVEVCPKTNSPASSPKSASDA</sequence>
<accession>A0A914ABY1</accession>
<dbReference type="Proteomes" id="UP000887568">
    <property type="component" value="Unplaced"/>
</dbReference>
<name>A0A914ABY1_PATMI</name>
<dbReference type="EnsemblMetazoa" id="XM_038205048.1">
    <property type="protein sequence ID" value="XP_038060976.1"/>
    <property type="gene ID" value="LOC119731781"/>
</dbReference>
<organism evidence="2 3">
    <name type="scientific">Patiria miniata</name>
    <name type="common">Bat star</name>
    <name type="synonym">Asterina miniata</name>
    <dbReference type="NCBI Taxonomy" id="46514"/>
    <lineage>
        <taxon>Eukaryota</taxon>
        <taxon>Metazoa</taxon>
        <taxon>Echinodermata</taxon>
        <taxon>Eleutherozoa</taxon>
        <taxon>Asterozoa</taxon>
        <taxon>Asteroidea</taxon>
        <taxon>Valvatacea</taxon>
        <taxon>Valvatida</taxon>
        <taxon>Asterinidae</taxon>
        <taxon>Patiria</taxon>
    </lineage>
</organism>
<feature type="region of interest" description="Disordered" evidence="1">
    <location>
        <begin position="54"/>
        <end position="74"/>
    </location>
</feature>